<feature type="chain" id="PRO_5034938115" description="Transmembrane protein" evidence="2">
    <location>
        <begin position="22"/>
        <end position="209"/>
    </location>
</feature>
<feature type="transmembrane region" description="Helical" evidence="1">
    <location>
        <begin position="186"/>
        <end position="208"/>
    </location>
</feature>
<keyword evidence="1" id="KW-1133">Transmembrane helix</keyword>
<reference evidence="3" key="1">
    <citation type="submission" date="2019-07" db="EMBL/GenBank/DDBJ databases">
        <authorList>
            <person name="Palmer J.M."/>
        </authorList>
    </citation>
    <scope>NUCLEOTIDE SEQUENCE</scope>
    <source>
        <strain evidence="3">PC9</strain>
    </source>
</reference>
<dbReference type="RefSeq" id="XP_036626478.1">
    <property type="nucleotide sequence ID" value="XM_036771857.1"/>
</dbReference>
<evidence type="ECO:0000256" key="1">
    <source>
        <dbReference type="SAM" id="Phobius"/>
    </source>
</evidence>
<dbReference type="OrthoDB" id="10478473at2759"/>
<evidence type="ECO:0008006" key="5">
    <source>
        <dbReference type="Google" id="ProtNLM"/>
    </source>
</evidence>
<name>A0A8H6ZL99_PLEOS</name>
<organism evidence="3 4">
    <name type="scientific">Pleurotus ostreatus</name>
    <name type="common">Oyster mushroom</name>
    <name type="synonym">White-rot fungus</name>
    <dbReference type="NCBI Taxonomy" id="5322"/>
    <lineage>
        <taxon>Eukaryota</taxon>
        <taxon>Fungi</taxon>
        <taxon>Dikarya</taxon>
        <taxon>Basidiomycota</taxon>
        <taxon>Agaricomycotina</taxon>
        <taxon>Agaricomycetes</taxon>
        <taxon>Agaricomycetidae</taxon>
        <taxon>Agaricales</taxon>
        <taxon>Pleurotineae</taxon>
        <taxon>Pleurotaceae</taxon>
        <taxon>Pleurotus</taxon>
    </lineage>
</organism>
<feature type="signal peptide" evidence="2">
    <location>
        <begin position="1"/>
        <end position="21"/>
    </location>
</feature>
<proteinExistence type="predicted"/>
<dbReference type="EMBL" id="JACETU010000010">
    <property type="protein sequence ID" value="KAF7419624.1"/>
    <property type="molecule type" value="Genomic_DNA"/>
</dbReference>
<dbReference type="VEuPathDB" id="FungiDB:PC9H_002215"/>
<accession>A0A8H6ZL99</accession>
<evidence type="ECO:0000313" key="3">
    <source>
        <dbReference type="EMBL" id="KAF7419624.1"/>
    </source>
</evidence>
<keyword evidence="1" id="KW-0472">Membrane</keyword>
<sequence length="209" mass="21973">MPSFKTIFSIATFAFAAFAAAAPTPQAASPSDFAITKRTDDAHLKSLEVILTETTSGLKPLCNKLTDAIGVDIEIELEVEVELAPIIKEITTVLKATIAEVKLLVGHVVEVDVKVIAVLVGDLLTLLFCTFGAIVKVVGKVKGDILLPLVGEVLKLVTELLALVLSLVGGLLVCLLPTILKLIPFILQLNIAGLLDGLLPLLGLGGLLH</sequence>
<feature type="transmembrane region" description="Helical" evidence="1">
    <location>
        <begin position="115"/>
        <end position="139"/>
    </location>
</feature>
<gene>
    <name evidence="3" type="ORF">PC9H_002215</name>
</gene>
<feature type="transmembrane region" description="Helical" evidence="1">
    <location>
        <begin position="160"/>
        <end position="180"/>
    </location>
</feature>
<keyword evidence="4" id="KW-1185">Reference proteome</keyword>
<dbReference type="Proteomes" id="UP000623687">
    <property type="component" value="Unassembled WGS sequence"/>
</dbReference>
<evidence type="ECO:0000256" key="2">
    <source>
        <dbReference type="SAM" id="SignalP"/>
    </source>
</evidence>
<protein>
    <recommendedName>
        <fullName evidence="5">Transmembrane protein</fullName>
    </recommendedName>
</protein>
<keyword evidence="1" id="KW-0812">Transmembrane</keyword>
<evidence type="ECO:0000313" key="4">
    <source>
        <dbReference type="Proteomes" id="UP000623687"/>
    </source>
</evidence>
<dbReference type="AlphaFoldDB" id="A0A8H6ZL99"/>
<keyword evidence="2" id="KW-0732">Signal</keyword>
<dbReference type="GeneID" id="59372056"/>
<comment type="caution">
    <text evidence="3">The sequence shown here is derived from an EMBL/GenBank/DDBJ whole genome shotgun (WGS) entry which is preliminary data.</text>
</comment>